<name>A0A644W6R0_9ZZZZ</name>
<evidence type="ECO:0000313" key="1">
    <source>
        <dbReference type="EMBL" id="MPL99449.1"/>
    </source>
</evidence>
<dbReference type="PROSITE" id="PS51257">
    <property type="entry name" value="PROKAR_LIPOPROTEIN"/>
    <property type="match status" value="1"/>
</dbReference>
<gene>
    <name evidence="1" type="ORF">SDC9_45667</name>
</gene>
<dbReference type="AlphaFoldDB" id="A0A644W6R0"/>
<reference evidence="1" key="1">
    <citation type="submission" date="2019-08" db="EMBL/GenBank/DDBJ databases">
        <authorList>
            <person name="Kucharzyk K."/>
            <person name="Murdoch R.W."/>
            <person name="Higgins S."/>
            <person name="Loffler F."/>
        </authorList>
    </citation>
    <scope>NUCLEOTIDE SEQUENCE</scope>
</reference>
<evidence type="ECO:0008006" key="2">
    <source>
        <dbReference type="Google" id="ProtNLM"/>
    </source>
</evidence>
<comment type="caution">
    <text evidence="1">The sequence shown here is derived from an EMBL/GenBank/DDBJ whole genome shotgun (WGS) entry which is preliminary data.</text>
</comment>
<dbReference type="EMBL" id="VSSQ01000667">
    <property type="protein sequence ID" value="MPL99449.1"/>
    <property type="molecule type" value="Genomic_DNA"/>
</dbReference>
<sequence length="216" mass="24385">MRYLSILVLSVFIVSCGNNKENRKVAEPVTDPTDTLDKLLDIKNEAELIQRFGRENVTWDTVFGAEGAVSMATLLYRGTKDQVEIVWKNQKTKTGVLKVTLTAYYDEMDEQMITATRWKTSYGINLGTSLLELEKMNEVPFIFFGFGWDYGGIVSEFNGGKLSTLPMSIQLGITDVSKYGENPDYEMLMGDNEYNSDDPEAQRLNPVVISISFLKK</sequence>
<protein>
    <recommendedName>
        <fullName evidence="2">Lipoprotein</fullName>
    </recommendedName>
</protein>
<organism evidence="1">
    <name type="scientific">bioreactor metagenome</name>
    <dbReference type="NCBI Taxonomy" id="1076179"/>
    <lineage>
        <taxon>unclassified sequences</taxon>
        <taxon>metagenomes</taxon>
        <taxon>ecological metagenomes</taxon>
    </lineage>
</organism>
<proteinExistence type="predicted"/>
<accession>A0A644W6R0</accession>